<keyword evidence="1" id="KW-0472">Membrane</keyword>
<dbReference type="AlphaFoldDB" id="A0A061SIW6"/>
<reference evidence="2" key="1">
    <citation type="submission" date="2014-05" db="EMBL/GenBank/DDBJ databases">
        <title>The transcriptome of the halophilic microalga Tetraselmis sp. GSL018 isolated from the Great Salt Lake, Utah.</title>
        <authorList>
            <person name="Jinkerson R.E."/>
            <person name="D'Adamo S."/>
            <person name="Posewitz M.C."/>
        </authorList>
    </citation>
    <scope>NUCLEOTIDE SEQUENCE</scope>
    <source>
        <strain evidence="2">GSL018</strain>
    </source>
</reference>
<evidence type="ECO:0000256" key="1">
    <source>
        <dbReference type="SAM" id="Phobius"/>
    </source>
</evidence>
<dbReference type="PANTHER" id="PTHR43596">
    <property type="entry name" value="ADP,ATP CARRIER PROTEIN"/>
    <property type="match status" value="1"/>
</dbReference>
<evidence type="ECO:0000313" key="2">
    <source>
        <dbReference type="EMBL" id="JAC84233.1"/>
    </source>
</evidence>
<organism evidence="2">
    <name type="scientific">Tetraselmis sp. GSL018</name>
    <dbReference type="NCBI Taxonomy" id="582737"/>
    <lineage>
        <taxon>Eukaryota</taxon>
        <taxon>Viridiplantae</taxon>
        <taxon>Chlorophyta</taxon>
        <taxon>core chlorophytes</taxon>
        <taxon>Chlorodendrophyceae</taxon>
        <taxon>Chlorodendrales</taxon>
        <taxon>Chlorodendraceae</taxon>
        <taxon>Tetraselmis</taxon>
    </lineage>
</organism>
<keyword evidence="1" id="KW-0812">Transmembrane</keyword>
<proteinExistence type="predicted"/>
<sequence>MKFIFLNSLRETLVRYAKRIAVVEDDEVEPLLNGFFSYFCCLSSYFVLQPLRDDTAVILGTKTLPVLFVASLLVTMAVSPTASAYIARSTKRRSGSAVRTVYRCMALVTTGLGPRDAQSPLGPAGLALRDARQTPPFPNACLMCEGGRCMGSCK</sequence>
<name>A0A061SIW6_9CHLO</name>
<dbReference type="PANTHER" id="PTHR43596:SF1">
    <property type="entry name" value="ADP,ATP CARRIER PROTEIN"/>
    <property type="match status" value="1"/>
</dbReference>
<accession>A0A061SIW6</accession>
<feature type="transmembrane region" description="Helical" evidence="1">
    <location>
        <begin position="28"/>
        <end position="47"/>
    </location>
</feature>
<gene>
    <name evidence="2" type="ORF">TSPGSL018_1489</name>
</gene>
<feature type="transmembrane region" description="Helical" evidence="1">
    <location>
        <begin position="67"/>
        <end position="87"/>
    </location>
</feature>
<dbReference type="EMBL" id="GBEZ01000668">
    <property type="protein sequence ID" value="JAC84233.1"/>
    <property type="molecule type" value="Transcribed_RNA"/>
</dbReference>
<keyword evidence="1" id="KW-1133">Transmembrane helix</keyword>
<protein>
    <submittedName>
        <fullName evidence="2">Uncharacterized protein</fullName>
    </submittedName>
</protein>